<feature type="compositionally biased region" description="Low complexity" evidence="1">
    <location>
        <begin position="1293"/>
        <end position="1349"/>
    </location>
</feature>
<dbReference type="PROSITE" id="PS50003">
    <property type="entry name" value="PH_DOMAIN"/>
    <property type="match status" value="1"/>
</dbReference>
<dbReference type="Proteomes" id="UP000073492">
    <property type="component" value="Unassembled WGS sequence"/>
</dbReference>
<feature type="compositionally biased region" description="Polar residues" evidence="1">
    <location>
        <begin position="24"/>
        <end position="33"/>
    </location>
</feature>
<dbReference type="SUPFAM" id="SSF50729">
    <property type="entry name" value="PH domain-like"/>
    <property type="match status" value="1"/>
</dbReference>
<evidence type="ECO:0000313" key="4">
    <source>
        <dbReference type="EMBL" id="KXT18674.1"/>
    </source>
</evidence>
<reference evidence="4 5" key="1">
    <citation type="submission" date="2015-07" db="EMBL/GenBank/DDBJ databases">
        <title>Comparative genomics of the Sigatoka disease complex on banana suggests a link between parallel evolutionary changes in Pseudocercospora fijiensis and Pseudocercospora eumusae and increased virulence on the banana host.</title>
        <authorList>
            <person name="Chang T.-C."/>
            <person name="Salvucci A."/>
            <person name="Crous P.W."/>
            <person name="Stergiopoulos I."/>
        </authorList>
    </citation>
    <scope>NUCLEOTIDE SEQUENCE [LARGE SCALE GENOMIC DNA]</scope>
    <source>
        <strain evidence="4 5">CBS 116634</strain>
    </source>
</reference>
<accession>A0A139IVU8</accession>
<protein>
    <recommendedName>
        <fullName evidence="3">PH domain-containing protein</fullName>
    </recommendedName>
</protein>
<feature type="region of interest" description="Disordered" evidence="1">
    <location>
        <begin position="496"/>
        <end position="619"/>
    </location>
</feature>
<gene>
    <name evidence="4" type="ORF">AC579_2669</name>
</gene>
<evidence type="ECO:0000313" key="5">
    <source>
        <dbReference type="Proteomes" id="UP000073492"/>
    </source>
</evidence>
<feature type="region of interest" description="Disordered" evidence="1">
    <location>
        <begin position="1270"/>
        <end position="1349"/>
    </location>
</feature>
<feature type="domain" description="PH" evidence="3">
    <location>
        <begin position="139"/>
        <end position="257"/>
    </location>
</feature>
<dbReference type="EMBL" id="LFZO01000004">
    <property type="protein sequence ID" value="KXT18674.1"/>
    <property type="molecule type" value="Genomic_DNA"/>
</dbReference>
<feature type="region of interest" description="Disordered" evidence="1">
    <location>
        <begin position="741"/>
        <end position="850"/>
    </location>
</feature>
<feature type="compositionally biased region" description="Low complexity" evidence="1">
    <location>
        <begin position="541"/>
        <end position="551"/>
    </location>
</feature>
<feature type="compositionally biased region" description="Polar residues" evidence="1">
    <location>
        <begin position="1273"/>
        <end position="1290"/>
    </location>
</feature>
<keyword evidence="5" id="KW-1185">Reference proteome</keyword>
<evidence type="ECO:0000256" key="1">
    <source>
        <dbReference type="SAM" id="MobiDB-lite"/>
    </source>
</evidence>
<keyword evidence="2" id="KW-0732">Signal</keyword>
<feature type="compositionally biased region" description="Polar residues" evidence="1">
    <location>
        <begin position="516"/>
        <end position="526"/>
    </location>
</feature>
<dbReference type="SMART" id="SM00233">
    <property type="entry name" value="PH"/>
    <property type="match status" value="1"/>
</dbReference>
<feature type="chain" id="PRO_5007297789" description="PH domain-containing protein" evidence="2">
    <location>
        <begin position="27"/>
        <end position="1349"/>
    </location>
</feature>
<feature type="region of interest" description="Disordered" evidence="1">
    <location>
        <begin position="24"/>
        <end position="105"/>
    </location>
</feature>
<proteinExistence type="predicted"/>
<comment type="caution">
    <text evidence="4">The sequence shown here is derived from an EMBL/GenBank/DDBJ whole genome shotgun (WGS) entry which is preliminary data.</text>
</comment>
<feature type="region of interest" description="Disordered" evidence="1">
    <location>
        <begin position="864"/>
        <end position="993"/>
    </location>
</feature>
<evidence type="ECO:0000256" key="2">
    <source>
        <dbReference type="SAM" id="SignalP"/>
    </source>
</evidence>
<evidence type="ECO:0000259" key="3">
    <source>
        <dbReference type="PROSITE" id="PS50003"/>
    </source>
</evidence>
<feature type="signal peptide" evidence="2">
    <location>
        <begin position="1"/>
        <end position="26"/>
    </location>
</feature>
<feature type="compositionally biased region" description="Basic and acidic residues" evidence="1">
    <location>
        <begin position="968"/>
        <end position="982"/>
    </location>
</feature>
<dbReference type="InterPro" id="IPR058155">
    <property type="entry name" value="Skg3/CAF120-like_PH"/>
</dbReference>
<organism evidence="4 5">
    <name type="scientific">Pseudocercospora musae</name>
    <dbReference type="NCBI Taxonomy" id="113226"/>
    <lineage>
        <taxon>Eukaryota</taxon>
        <taxon>Fungi</taxon>
        <taxon>Dikarya</taxon>
        <taxon>Ascomycota</taxon>
        <taxon>Pezizomycotina</taxon>
        <taxon>Dothideomycetes</taxon>
        <taxon>Dothideomycetidae</taxon>
        <taxon>Mycosphaerellales</taxon>
        <taxon>Mycosphaerellaceae</taxon>
        <taxon>Pseudocercospora</taxon>
    </lineage>
</organism>
<feature type="compositionally biased region" description="Polar residues" evidence="1">
    <location>
        <begin position="885"/>
        <end position="898"/>
    </location>
</feature>
<dbReference type="InterPro" id="IPR001849">
    <property type="entry name" value="PH_domain"/>
</dbReference>
<name>A0A139IVU8_9PEZI</name>
<sequence>MPRNRARLSLTYACVVLSFMSQWTQDNKQPRSPTTDEKEPARLQKSTPPPSNENENPAKRQPLNIDTANTEATRSRVDGFGQQPPRSPGTPSRARGDSRFGSRPVSMIQTYNPPQMEVAQDTPPELAPIFSYLNSHSNKLYQEGYFLKLHDLDTRGKPSQDRVWNECFAQLVGTVLSLWDAAALDTAGEDGEVVPTFINLSDASIKMIESLPMNGAQGGSLQNVLSVSTAANNRYLLHFNSLNSLTQWTAGIRLAMFEHSALQEAYTGSLIAGKGKYLNNIRQIMERSRFVYDDWARVRFGAGTPWRRCWCVISPPDEKEFAKSQKTLKKSSAYGRVQLPKGDIKFYDTRKITKKTKPIATINDAYAAYAIYPQSKPLIDQSTLVKLEGLVTIHGSPETTTEGFVFVMPEVHAAVSGFEMMLRWLFPVYDTFCLYGRPARLIADTLDQRGLMFAMPSNRRYGHLDILDVSGLIHTDGSQHWSERQWRKELRKLTSNRMTAQVEDRTSPNRAIGGRRNTTSRQSLPPTRTGGVQFHEPATHSTPGSRSSSPSKAGADVIQPPKRVGTAPPAAFNGSPHKRSASDAHGYRKYMAETPSRLSYEQGRDGDEPPAPPRHGGALGAALESERDHANSPYEQVVAQQAASPFMPPPEPVVTPPALQHNPHSRPLTQPHVAPELLRKHSNVDAATLYQMQEAARPHEAEDGVYPVVQDYDPSRMQHDALPYRNQLGVPANQSQGFVGYANEYGSSSQRDLRQGLSTIPGSPNAGNDGDNYMDAREQPSIDGLAAASNNDRADSPSLKSRESVVRKPVPKQLPQVPTEDTDASRGGKSQVRDMDSPASPASSAGVYSDDAVGFVDEDALERILNDNSDHTNSFVSEQAPEYASTASRSSLDAPQQNKQKEYVRAGKLKTVGDPTMTAPDPRGYGRGNLGTRDKAQQEHAAAVPTVDFGPTYSNRRPGTSGAITPGDMERRSRSRSADRPRQRSGSRLSGYFDVPAGISPYESKSGHRQSYLAAKASTPTGLESMEAEDPRVSRHSMAWAPIAASPGSAQQMRQTLTPEQWVQYRAELAQQQPQYAIPRKSRIPPFAHQRHASTSNLPQQRQTMTKTPPPFARAISGDWTGQRQLPLNRPHSRGASLFLELDGGLVNNPNSLTLSAREQMHIARATGTPLLDLTVDPRDKNRIKVDDNNPGLVGALAAREREQAALKQGIRSGMLRQAILARQQEQIRLEQEAQMRAQMQMQQQQAMQAAQAAQYQQMAYQRVAMAQQQQQPHTLHQQQPVYQRQNMPPQMQHRQSWGPQRQQQPQAGGFGGQYVQQQGAGPRAYGGQYEYMQGQQQPVSGQQRTARR</sequence>
<feature type="compositionally biased region" description="Basic and acidic residues" evidence="1">
    <location>
        <begin position="792"/>
        <end position="806"/>
    </location>
</feature>
<dbReference type="Gene3D" id="2.30.29.30">
    <property type="entry name" value="Pleckstrin-homology domain (PH domain)/Phosphotyrosine-binding domain (PTB)"/>
    <property type="match status" value="1"/>
</dbReference>
<feature type="compositionally biased region" description="Basic and acidic residues" evidence="1">
    <location>
        <begin position="823"/>
        <end position="836"/>
    </location>
</feature>
<feature type="compositionally biased region" description="Polar residues" evidence="1">
    <location>
        <begin position="745"/>
        <end position="766"/>
    </location>
</feature>
<feature type="compositionally biased region" description="Polar residues" evidence="1">
    <location>
        <begin position="1093"/>
        <end position="1107"/>
    </location>
</feature>
<feature type="region of interest" description="Disordered" evidence="1">
    <location>
        <begin position="1090"/>
        <end position="1117"/>
    </location>
</feature>
<dbReference type="STRING" id="113226.A0A139IVU8"/>
<dbReference type="InterPro" id="IPR011993">
    <property type="entry name" value="PH-like_dom_sf"/>
</dbReference>
<dbReference type="Pfam" id="PF25381">
    <property type="entry name" value="PH_26"/>
    <property type="match status" value="1"/>
</dbReference>
<dbReference type="FunFam" id="2.30.29.30:FF:000203">
    <property type="entry name" value="PH domain-containing protein"/>
    <property type="match status" value="1"/>
</dbReference>
<dbReference type="OrthoDB" id="5563754at2759"/>